<evidence type="ECO:0000259" key="5">
    <source>
        <dbReference type="PROSITE" id="PS50937"/>
    </source>
</evidence>
<feature type="domain" description="HTH merR-type" evidence="5">
    <location>
        <begin position="5"/>
        <end position="74"/>
    </location>
</feature>
<keyword evidence="1" id="KW-0678">Repressor</keyword>
<reference evidence="6 7" key="1">
    <citation type="submission" date="2017-07" db="EMBL/GenBank/DDBJ databases">
        <title>Genome sequencing and assembly of Paenibacillus rigui.</title>
        <authorList>
            <person name="Mayilraj S."/>
        </authorList>
    </citation>
    <scope>NUCLEOTIDE SEQUENCE [LARGE SCALE GENOMIC DNA]</scope>
    <source>
        <strain evidence="6 7">JCM 16352</strain>
    </source>
</reference>
<evidence type="ECO:0000313" key="7">
    <source>
        <dbReference type="Proteomes" id="UP000215509"/>
    </source>
</evidence>
<dbReference type="EMBL" id="NMQW01000008">
    <property type="protein sequence ID" value="OXM87114.1"/>
    <property type="molecule type" value="Genomic_DNA"/>
</dbReference>
<dbReference type="GO" id="GO:0003677">
    <property type="term" value="F:DNA binding"/>
    <property type="evidence" value="ECO:0007669"/>
    <property type="project" value="UniProtKB-KW"/>
</dbReference>
<dbReference type="InterPro" id="IPR047057">
    <property type="entry name" value="MerR_fam"/>
</dbReference>
<comment type="caution">
    <text evidence="6">The sequence shown here is derived from an EMBL/GenBank/DDBJ whole genome shotgun (WGS) entry which is preliminary data.</text>
</comment>
<dbReference type="SUPFAM" id="SSF46955">
    <property type="entry name" value="Putative DNA-binding domain"/>
    <property type="match status" value="1"/>
</dbReference>
<dbReference type="GO" id="GO:0003700">
    <property type="term" value="F:DNA-binding transcription factor activity"/>
    <property type="evidence" value="ECO:0007669"/>
    <property type="project" value="InterPro"/>
</dbReference>
<evidence type="ECO:0000256" key="1">
    <source>
        <dbReference type="ARBA" id="ARBA00022491"/>
    </source>
</evidence>
<keyword evidence="3" id="KW-0238">DNA-binding</keyword>
<dbReference type="PANTHER" id="PTHR30204">
    <property type="entry name" value="REDOX-CYCLING DRUG-SENSING TRANSCRIPTIONAL ACTIVATOR SOXR"/>
    <property type="match status" value="1"/>
</dbReference>
<accession>A0A229UUQ9</accession>
<protein>
    <submittedName>
        <fullName evidence="6">MerR family transcriptional regulator</fullName>
    </submittedName>
</protein>
<dbReference type="PRINTS" id="PR00040">
    <property type="entry name" value="HTHMERR"/>
</dbReference>
<proteinExistence type="predicted"/>
<keyword evidence="4" id="KW-0804">Transcription</keyword>
<dbReference type="InterPro" id="IPR000551">
    <property type="entry name" value="MerR-type_HTH_dom"/>
</dbReference>
<dbReference type="AlphaFoldDB" id="A0A229UUQ9"/>
<name>A0A229UUQ9_9BACL</name>
<sequence>MAEQTFTIKQAAEQTGISEDTIRFYEKIMLLPQAERKENGHRVYRKEDIYRIKLISCLKKTGMPLEAMRPFLAASADNASAEYPELVDQLRSHRENIVNQISSLQQIVDFIDIKLEEGRPRKASSDQSQDEVLEDHKEIEQIKPISVVEMSYFPAYAKMDKLPTGRLTEE</sequence>
<evidence type="ECO:0000256" key="3">
    <source>
        <dbReference type="ARBA" id="ARBA00023125"/>
    </source>
</evidence>
<dbReference type="InterPro" id="IPR009061">
    <property type="entry name" value="DNA-bd_dom_put_sf"/>
</dbReference>
<evidence type="ECO:0000313" key="6">
    <source>
        <dbReference type="EMBL" id="OXM87114.1"/>
    </source>
</evidence>
<dbReference type="Gene3D" id="1.10.1660.10">
    <property type="match status" value="1"/>
</dbReference>
<dbReference type="SMART" id="SM00422">
    <property type="entry name" value="HTH_MERR"/>
    <property type="match status" value="1"/>
</dbReference>
<dbReference type="PROSITE" id="PS50937">
    <property type="entry name" value="HTH_MERR_2"/>
    <property type="match status" value="1"/>
</dbReference>
<organism evidence="6 7">
    <name type="scientific">Paenibacillus rigui</name>
    <dbReference type="NCBI Taxonomy" id="554312"/>
    <lineage>
        <taxon>Bacteria</taxon>
        <taxon>Bacillati</taxon>
        <taxon>Bacillota</taxon>
        <taxon>Bacilli</taxon>
        <taxon>Bacillales</taxon>
        <taxon>Paenibacillaceae</taxon>
        <taxon>Paenibacillus</taxon>
    </lineage>
</organism>
<dbReference type="CDD" id="cd01109">
    <property type="entry name" value="HTH_YyaN"/>
    <property type="match status" value="1"/>
</dbReference>
<keyword evidence="2" id="KW-0805">Transcription regulation</keyword>
<dbReference type="PANTHER" id="PTHR30204:SF69">
    <property type="entry name" value="MERR-FAMILY TRANSCRIPTIONAL REGULATOR"/>
    <property type="match status" value="1"/>
</dbReference>
<keyword evidence="7" id="KW-1185">Reference proteome</keyword>
<gene>
    <name evidence="6" type="ORF">CF651_05505</name>
</gene>
<dbReference type="Pfam" id="PF13411">
    <property type="entry name" value="MerR_1"/>
    <property type="match status" value="1"/>
</dbReference>
<dbReference type="Proteomes" id="UP000215509">
    <property type="component" value="Unassembled WGS sequence"/>
</dbReference>
<dbReference type="RefSeq" id="WP_094013861.1">
    <property type="nucleotide sequence ID" value="NZ_NMQW01000008.1"/>
</dbReference>
<evidence type="ECO:0000256" key="2">
    <source>
        <dbReference type="ARBA" id="ARBA00023015"/>
    </source>
</evidence>
<evidence type="ECO:0000256" key="4">
    <source>
        <dbReference type="ARBA" id="ARBA00023163"/>
    </source>
</evidence>
<dbReference type="OrthoDB" id="9811174at2"/>